<dbReference type="PIRSF" id="PIRSF006157">
    <property type="entry name" value="Doxgns_DODA"/>
    <property type="match status" value="1"/>
</dbReference>
<dbReference type="PANTHER" id="PTHR30096:SF0">
    <property type="entry name" value="4,5-DOPA DIOXYGENASE EXTRADIOL-LIKE PROTEIN"/>
    <property type="match status" value="1"/>
</dbReference>
<feature type="domain" description="Extradiol ring-cleavage dioxygenase class III enzyme subunit B" evidence="6">
    <location>
        <begin position="13"/>
        <end position="251"/>
    </location>
</feature>
<reference evidence="7 8" key="1">
    <citation type="submission" date="2024-01" db="EMBL/GenBank/DDBJ databases">
        <title>Comparative genomics of Cryptococcus and Kwoniella reveals pathogenesis evolution and contrasting modes of karyotype evolution via chromosome fusion or intercentromeric recombination.</title>
        <authorList>
            <person name="Coelho M.A."/>
            <person name="David-Palma M."/>
            <person name="Shea T."/>
            <person name="Bowers K."/>
            <person name="McGinley-Smith S."/>
            <person name="Mohammad A.W."/>
            <person name="Gnirke A."/>
            <person name="Yurkov A.M."/>
            <person name="Nowrousian M."/>
            <person name="Sun S."/>
            <person name="Cuomo C.A."/>
            <person name="Heitman J."/>
        </authorList>
    </citation>
    <scope>NUCLEOTIDE SEQUENCE [LARGE SCALE GENOMIC DNA]</scope>
    <source>
        <strain evidence="7 8">CBS 6074</strain>
    </source>
</reference>
<keyword evidence="5" id="KW-0560">Oxidoreductase</keyword>
<dbReference type="EMBL" id="CP144106">
    <property type="protein sequence ID" value="WWC91720.1"/>
    <property type="molecule type" value="Genomic_DNA"/>
</dbReference>
<organism evidence="7 8">
    <name type="scientific">Kwoniella dendrophila CBS 6074</name>
    <dbReference type="NCBI Taxonomy" id="1295534"/>
    <lineage>
        <taxon>Eukaryota</taxon>
        <taxon>Fungi</taxon>
        <taxon>Dikarya</taxon>
        <taxon>Basidiomycota</taxon>
        <taxon>Agaricomycotina</taxon>
        <taxon>Tremellomycetes</taxon>
        <taxon>Tremellales</taxon>
        <taxon>Cryptococcaceae</taxon>
        <taxon>Kwoniella</taxon>
    </lineage>
</organism>
<dbReference type="Pfam" id="PF02900">
    <property type="entry name" value="LigB"/>
    <property type="match status" value="1"/>
</dbReference>
<dbReference type="RefSeq" id="XP_066078482.1">
    <property type="nucleotide sequence ID" value="XM_066222385.1"/>
</dbReference>
<dbReference type="Gene3D" id="3.40.830.10">
    <property type="entry name" value="LigB-like"/>
    <property type="match status" value="1"/>
</dbReference>
<evidence type="ECO:0000256" key="3">
    <source>
        <dbReference type="ARBA" id="ARBA00022723"/>
    </source>
</evidence>
<protein>
    <recommendedName>
        <fullName evidence="6">Extradiol ring-cleavage dioxygenase class III enzyme subunit B domain-containing protein</fullName>
    </recommendedName>
</protein>
<name>A0AAX4K273_9TREE</name>
<sequence length="285" mass="31785">MVNQTKKGDVYFLSHGGPPTIEQYSSSPYKAWQKFGKMIEENLSKGIVCVSAHWENEDESSFKSPNDVVVNSNNKNPLIYDFYNFPQRFYELKFQSAFDQEIESSVLNALKEGGISITREDRGFDHGVWVPFRAALGETTTIPIIQVSLPASSDPKSSIRLGEALSRVKEDGYTIVATGQVVHNLRDLFTGSSMPYTKPFLKAVSDSLESSDPKSSILDAIKSPIYKQAHPTNEHFYPLLVALGALSKEDERNKQDLFVGIVDMQGNDVDSNLGLGWGMWKWSSS</sequence>
<proteinExistence type="inferred from homology"/>
<dbReference type="GO" id="GO:0016702">
    <property type="term" value="F:oxidoreductase activity, acting on single donors with incorporation of molecular oxygen, incorporation of two atoms of oxygen"/>
    <property type="evidence" value="ECO:0007669"/>
    <property type="project" value="UniProtKB-ARBA"/>
</dbReference>
<evidence type="ECO:0000313" key="7">
    <source>
        <dbReference type="EMBL" id="WWC91720.1"/>
    </source>
</evidence>
<evidence type="ECO:0000259" key="6">
    <source>
        <dbReference type="Pfam" id="PF02900"/>
    </source>
</evidence>
<dbReference type="GO" id="GO:0008198">
    <property type="term" value="F:ferrous iron binding"/>
    <property type="evidence" value="ECO:0007669"/>
    <property type="project" value="InterPro"/>
</dbReference>
<dbReference type="Proteomes" id="UP001355207">
    <property type="component" value="Chromosome 9"/>
</dbReference>
<dbReference type="InterPro" id="IPR004183">
    <property type="entry name" value="Xdiol_dOase_suB"/>
</dbReference>
<dbReference type="CDD" id="cd07363">
    <property type="entry name" value="45_DOPA_Dioxygenase"/>
    <property type="match status" value="1"/>
</dbReference>
<accession>A0AAX4K273</accession>
<dbReference type="PANTHER" id="PTHR30096">
    <property type="entry name" value="4,5-DOPA DIOXYGENASE EXTRADIOL-LIKE PROTEIN"/>
    <property type="match status" value="1"/>
</dbReference>
<comment type="cofactor">
    <cofactor evidence="1">
        <name>Zn(2+)</name>
        <dbReference type="ChEBI" id="CHEBI:29105"/>
    </cofactor>
</comment>
<dbReference type="SUPFAM" id="SSF53213">
    <property type="entry name" value="LigB-like"/>
    <property type="match status" value="1"/>
</dbReference>
<evidence type="ECO:0000256" key="5">
    <source>
        <dbReference type="ARBA" id="ARBA00023002"/>
    </source>
</evidence>
<comment type="similarity">
    <text evidence="2">Belongs to the DODA-type extradiol aromatic ring-opening dioxygenase family.</text>
</comment>
<evidence type="ECO:0000256" key="1">
    <source>
        <dbReference type="ARBA" id="ARBA00001947"/>
    </source>
</evidence>
<dbReference type="GeneID" id="91097336"/>
<gene>
    <name evidence="7" type="ORF">L201_006667</name>
</gene>
<evidence type="ECO:0000256" key="4">
    <source>
        <dbReference type="ARBA" id="ARBA00022833"/>
    </source>
</evidence>
<dbReference type="InterPro" id="IPR014436">
    <property type="entry name" value="Extradiol_dOase_DODA"/>
</dbReference>
<keyword evidence="4" id="KW-0862">Zinc</keyword>
<dbReference type="GO" id="GO:0008270">
    <property type="term" value="F:zinc ion binding"/>
    <property type="evidence" value="ECO:0007669"/>
    <property type="project" value="InterPro"/>
</dbReference>
<evidence type="ECO:0000313" key="8">
    <source>
        <dbReference type="Proteomes" id="UP001355207"/>
    </source>
</evidence>
<evidence type="ECO:0000256" key="2">
    <source>
        <dbReference type="ARBA" id="ARBA00007581"/>
    </source>
</evidence>
<keyword evidence="8" id="KW-1185">Reference proteome</keyword>
<dbReference type="AlphaFoldDB" id="A0AAX4K273"/>
<keyword evidence="3" id="KW-0479">Metal-binding</keyword>